<feature type="compositionally biased region" description="Basic and acidic residues" evidence="2">
    <location>
        <begin position="239"/>
        <end position="252"/>
    </location>
</feature>
<feature type="region of interest" description="Disordered" evidence="2">
    <location>
        <begin position="128"/>
        <end position="359"/>
    </location>
</feature>
<dbReference type="AlphaFoldDB" id="A0AAD9KDH9"/>
<keyword evidence="4" id="KW-1185">Reference proteome</keyword>
<feature type="compositionally biased region" description="Low complexity" evidence="2">
    <location>
        <begin position="253"/>
        <end position="265"/>
    </location>
</feature>
<dbReference type="Proteomes" id="UP001208570">
    <property type="component" value="Unassembled WGS sequence"/>
</dbReference>
<protein>
    <submittedName>
        <fullName evidence="3">Uncharacterized protein</fullName>
    </submittedName>
</protein>
<comment type="caution">
    <text evidence="3">The sequence shown here is derived from an EMBL/GenBank/DDBJ whole genome shotgun (WGS) entry which is preliminary data.</text>
</comment>
<dbReference type="PANTHER" id="PTHR35538:SF6">
    <property type="entry name" value="EF-HAND DOMAIN-CONTAINING PROTEIN"/>
    <property type="match status" value="1"/>
</dbReference>
<proteinExistence type="predicted"/>
<feature type="compositionally biased region" description="Basic and acidic residues" evidence="2">
    <location>
        <begin position="315"/>
        <end position="326"/>
    </location>
</feature>
<dbReference type="PANTHER" id="PTHR35538">
    <property type="entry name" value="LIG_CHAN-GLU_BD DOMAIN-CONTAINING PROTEIN"/>
    <property type="match status" value="1"/>
</dbReference>
<evidence type="ECO:0000313" key="3">
    <source>
        <dbReference type="EMBL" id="KAK2168705.1"/>
    </source>
</evidence>
<gene>
    <name evidence="3" type="ORF">LSH36_15g20025</name>
</gene>
<reference evidence="3" key="1">
    <citation type="journal article" date="2023" name="Mol. Biol. Evol.">
        <title>Third-Generation Sequencing Reveals the Adaptive Role of the Epigenome in Three Deep-Sea Polychaetes.</title>
        <authorList>
            <person name="Perez M."/>
            <person name="Aroh O."/>
            <person name="Sun Y."/>
            <person name="Lan Y."/>
            <person name="Juniper S.K."/>
            <person name="Young C.R."/>
            <person name="Angers B."/>
            <person name="Qian P.Y."/>
        </authorList>
    </citation>
    <scope>NUCLEOTIDE SEQUENCE</scope>
    <source>
        <strain evidence="3">P08H-3</strain>
    </source>
</reference>
<accession>A0AAD9KDH9</accession>
<feature type="compositionally biased region" description="Basic residues" evidence="2">
    <location>
        <begin position="343"/>
        <end position="358"/>
    </location>
</feature>
<evidence type="ECO:0000256" key="2">
    <source>
        <dbReference type="SAM" id="MobiDB-lite"/>
    </source>
</evidence>
<dbReference type="SUPFAM" id="SSF47473">
    <property type="entry name" value="EF-hand"/>
    <property type="match status" value="1"/>
</dbReference>
<feature type="compositionally biased region" description="Basic residues" evidence="2">
    <location>
        <begin position="531"/>
        <end position="543"/>
    </location>
</feature>
<evidence type="ECO:0000313" key="4">
    <source>
        <dbReference type="Proteomes" id="UP001208570"/>
    </source>
</evidence>
<feature type="region of interest" description="Disordered" evidence="2">
    <location>
        <begin position="418"/>
        <end position="440"/>
    </location>
</feature>
<feature type="coiled-coil region" evidence="1">
    <location>
        <begin position="598"/>
        <end position="632"/>
    </location>
</feature>
<feature type="compositionally biased region" description="Polar residues" evidence="2">
    <location>
        <begin position="430"/>
        <end position="440"/>
    </location>
</feature>
<evidence type="ECO:0000256" key="1">
    <source>
        <dbReference type="SAM" id="Coils"/>
    </source>
</evidence>
<dbReference type="EMBL" id="JAODUP010000015">
    <property type="protein sequence ID" value="KAK2168705.1"/>
    <property type="molecule type" value="Genomic_DNA"/>
</dbReference>
<feature type="region of interest" description="Disordered" evidence="2">
    <location>
        <begin position="526"/>
        <end position="557"/>
    </location>
</feature>
<feature type="compositionally biased region" description="Polar residues" evidence="2">
    <location>
        <begin position="188"/>
        <end position="208"/>
    </location>
</feature>
<keyword evidence="1" id="KW-0175">Coiled coil</keyword>
<sequence>MCLTRIALTTLCNPFPVFTRTYKDEGISLGPIVQQLDTPQIEEKTVETVVRVPVWSAVNRRSSIARSRRSSVQSTVHSAVSLRSKSSVLASRRTSLESDRVSLKAGEFNFIVDVFVFLITGCSTKSSSRQAVQTPVTSPPEDVNDDDEIESAPALPATREHSVSEATLTEPIVTVTSEDKVSVPDMAENTSSSTRSFSPVTDSGTDSSPPKREKRPRAPIVKKERKQREPPVRRSRRGSMKEVITEEPEPVKETSPTPEPAAETQPEPESETESEPNVAPIIFKEHSLPTPPPMRKVAPPPLPKAAPPVPPLPREYTDMERPKREVSQTLIEAPPPMYEPPKQRRPPPIKRPKAKSRERRLPYIRQADVPKEQPEIKRIADPLDYLAKYCIIHKDRLPHYERIFNKVVEQQQYRYADVPHDEESKPNEITPESETTTTGQPIKTCLTSHEEKMINDLILINRSTKEEYAMVGYNIGDQNVQKVNFTLDTLINKYEELQEKHDKIQADRIFMISHFAKKMFPEVLHPNYKGEKKKKKKKKSKKNKASEEAQSVAGKTAEVSVQTEMEIENKEPKQLTEVDIVKRLTGKMLDEISKEPDIAHINLEIERIQEKLRDVDDRIEDLEDEKKLLQLYSRDVYLREISQNKRQLTFLRRQSALYQKMHPNQDPEMNLNELEDALQQINGHLISEKELQFIYHILDLKSRRRINLQLFCVVAALSEKVKQVDPFVRKLINKFNYEALNVKMDKSKELFWLLDDDNDEVPSGKITATSLALELAAGGVSPEHTQFVVNKFNRESKGTVDFLDYLTYVPLFIELHGRIVDDPLSSKRIF</sequence>
<feature type="compositionally biased region" description="Pro residues" evidence="2">
    <location>
        <begin position="289"/>
        <end position="313"/>
    </location>
</feature>
<organism evidence="3 4">
    <name type="scientific">Paralvinella palmiformis</name>
    <dbReference type="NCBI Taxonomy" id="53620"/>
    <lineage>
        <taxon>Eukaryota</taxon>
        <taxon>Metazoa</taxon>
        <taxon>Spiralia</taxon>
        <taxon>Lophotrochozoa</taxon>
        <taxon>Annelida</taxon>
        <taxon>Polychaeta</taxon>
        <taxon>Sedentaria</taxon>
        <taxon>Canalipalpata</taxon>
        <taxon>Terebellida</taxon>
        <taxon>Terebelliformia</taxon>
        <taxon>Alvinellidae</taxon>
        <taxon>Paralvinella</taxon>
    </lineage>
</organism>
<name>A0AAD9KDH9_9ANNE</name>
<dbReference type="InterPro" id="IPR011992">
    <property type="entry name" value="EF-hand-dom_pair"/>
</dbReference>
<dbReference type="Gene3D" id="1.10.238.10">
    <property type="entry name" value="EF-hand"/>
    <property type="match status" value="1"/>
</dbReference>